<dbReference type="InterPro" id="IPR032675">
    <property type="entry name" value="LRR_dom_sf"/>
</dbReference>
<evidence type="ECO:0000313" key="1">
    <source>
        <dbReference type="EMBL" id="KAF1991473.1"/>
    </source>
</evidence>
<dbReference type="AlphaFoldDB" id="A0A6G1HE66"/>
<keyword evidence="2" id="KW-1185">Reference proteome</keyword>
<gene>
    <name evidence="1" type="ORF">K402DRAFT_416776</name>
</gene>
<protein>
    <submittedName>
        <fullName evidence="1">Uncharacterized protein</fullName>
    </submittedName>
</protein>
<proteinExistence type="predicted"/>
<dbReference type="Gene3D" id="3.80.10.10">
    <property type="entry name" value="Ribonuclease Inhibitor"/>
    <property type="match status" value="1"/>
</dbReference>
<accession>A0A6G1HE66</accession>
<dbReference type="SUPFAM" id="SSF52047">
    <property type="entry name" value="RNI-like"/>
    <property type="match status" value="1"/>
</dbReference>
<dbReference type="Proteomes" id="UP000800041">
    <property type="component" value="Unassembled WGS sequence"/>
</dbReference>
<evidence type="ECO:0000313" key="2">
    <source>
        <dbReference type="Proteomes" id="UP000800041"/>
    </source>
</evidence>
<name>A0A6G1HE66_9PEZI</name>
<reference evidence="1" key="1">
    <citation type="journal article" date="2020" name="Stud. Mycol.">
        <title>101 Dothideomycetes genomes: a test case for predicting lifestyles and emergence of pathogens.</title>
        <authorList>
            <person name="Haridas S."/>
            <person name="Albert R."/>
            <person name="Binder M."/>
            <person name="Bloem J."/>
            <person name="Labutti K."/>
            <person name="Salamov A."/>
            <person name="Andreopoulos B."/>
            <person name="Baker S."/>
            <person name="Barry K."/>
            <person name="Bills G."/>
            <person name="Bluhm B."/>
            <person name="Cannon C."/>
            <person name="Castanera R."/>
            <person name="Culley D."/>
            <person name="Daum C."/>
            <person name="Ezra D."/>
            <person name="Gonzalez J."/>
            <person name="Henrissat B."/>
            <person name="Kuo A."/>
            <person name="Liang C."/>
            <person name="Lipzen A."/>
            <person name="Lutzoni F."/>
            <person name="Magnuson J."/>
            <person name="Mondo S."/>
            <person name="Nolan M."/>
            <person name="Ohm R."/>
            <person name="Pangilinan J."/>
            <person name="Park H.-J."/>
            <person name="Ramirez L."/>
            <person name="Alfaro M."/>
            <person name="Sun H."/>
            <person name="Tritt A."/>
            <person name="Yoshinaga Y."/>
            <person name="Zwiers L.-H."/>
            <person name="Turgeon B."/>
            <person name="Goodwin S."/>
            <person name="Spatafora J."/>
            <person name="Crous P."/>
            <person name="Grigoriev I."/>
        </authorList>
    </citation>
    <scope>NUCLEOTIDE SEQUENCE</scope>
    <source>
        <strain evidence="1">CBS 113979</strain>
    </source>
</reference>
<sequence>MALTVNATHAPILKLSTELIEDIASRLDGDPYTRDFNDSLDLVNFHVVNGKIRHDTDRLFGITFFSSRRVFTFNKALLEQFKANINEYPRFTPYLRTLMVMETHLFYDERDEEIEDPEMHQMVSEARFIRETEFDCKILLYALKSYTNCEMVEIDAWTIPPKTWDSHLRDLSYKAWSQAATSWKAESPQEAFILHLGSRLNNIQPIASTLGNLSTGLSGLRSLSLERITEYSDSTLTFLSLVPSLEELHLEFFDLLSSYDPPPWPIMNRVSQHLNEAARLPNLKRLKLKGFKLDRPALKWLGCHGSHLQHCEFVGMKYVGRMWKDLLRTLMSSFPNGFEFVESPYYEGHHGNAVVRAAPPQLLDGPPAYHAFYPYDNDDSHDDATPFARKYEYEAGQLGWMSPSEHDFERTWWYFPQQDLVDRWIDKLNVTWTTTVSHTASPTEDTLLQFKVFLHPSEWSNSLKKLSFYPSNPDDQGVDLEELPTLEAPFSDLSMGPIGLQSLSLSIHITTTWVPEFLALAPPLKELRMLFHYDSGPSQMSNFVNEKAGLTKLKELELSRFTLDLPSLEWLRRHGPHLRVCHLQEIELEDGVERRLGPTLQSAFPNGWLLDIVHQEYLDAYIHDASQQVLEAQPSLDDYLEWNYRVANGNGNAMGGNNFTFTRTSYMFPAEEKEDLVDEEERERRLVVTVMPFP</sequence>
<dbReference type="EMBL" id="ML977139">
    <property type="protein sequence ID" value="KAF1991473.1"/>
    <property type="molecule type" value="Genomic_DNA"/>
</dbReference>
<organism evidence="1 2">
    <name type="scientific">Aulographum hederae CBS 113979</name>
    <dbReference type="NCBI Taxonomy" id="1176131"/>
    <lineage>
        <taxon>Eukaryota</taxon>
        <taxon>Fungi</taxon>
        <taxon>Dikarya</taxon>
        <taxon>Ascomycota</taxon>
        <taxon>Pezizomycotina</taxon>
        <taxon>Dothideomycetes</taxon>
        <taxon>Pleosporomycetidae</taxon>
        <taxon>Aulographales</taxon>
        <taxon>Aulographaceae</taxon>
    </lineage>
</organism>